<feature type="transmembrane region" description="Helical" evidence="7">
    <location>
        <begin position="281"/>
        <end position="303"/>
    </location>
</feature>
<dbReference type="PANTHER" id="PTHR42770:SF13">
    <property type="entry name" value="L-METHIONINE_BRANCHED-CHAIN AMINO ACID EXPORTER YJEH"/>
    <property type="match status" value="1"/>
</dbReference>
<dbReference type="EMBL" id="JAUSYY010000001">
    <property type="protein sequence ID" value="MDQ0894802.1"/>
    <property type="molecule type" value="Genomic_DNA"/>
</dbReference>
<evidence type="ECO:0000256" key="5">
    <source>
        <dbReference type="ARBA" id="ARBA00023136"/>
    </source>
</evidence>
<feature type="compositionally biased region" description="Low complexity" evidence="6">
    <location>
        <begin position="476"/>
        <end position="494"/>
    </location>
</feature>
<organism evidence="8 9">
    <name type="scientific">Agromyces ramosus</name>
    <dbReference type="NCBI Taxonomy" id="33879"/>
    <lineage>
        <taxon>Bacteria</taxon>
        <taxon>Bacillati</taxon>
        <taxon>Actinomycetota</taxon>
        <taxon>Actinomycetes</taxon>
        <taxon>Micrococcales</taxon>
        <taxon>Microbacteriaceae</taxon>
        <taxon>Agromyces</taxon>
    </lineage>
</organism>
<evidence type="ECO:0000256" key="1">
    <source>
        <dbReference type="ARBA" id="ARBA00004651"/>
    </source>
</evidence>
<gene>
    <name evidence="8" type="ORF">QFZ26_002357</name>
</gene>
<dbReference type="InterPro" id="IPR002293">
    <property type="entry name" value="AA/rel_permease1"/>
</dbReference>
<proteinExistence type="predicted"/>
<comment type="caution">
    <text evidence="8">The sequence shown here is derived from an EMBL/GenBank/DDBJ whole genome shotgun (WGS) entry which is preliminary data.</text>
</comment>
<evidence type="ECO:0000256" key="2">
    <source>
        <dbReference type="ARBA" id="ARBA00022475"/>
    </source>
</evidence>
<feature type="transmembrane region" description="Helical" evidence="7">
    <location>
        <begin position="412"/>
        <end position="428"/>
    </location>
</feature>
<feature type="region of interest" description="Disordered" evidence="6">
    <location>
        <begin position="1"/>
        <end position="21"/>
    </location>
</feature>
<name>A0ABU0RAM6_9MICO</name>
<reference evidence="8 9" key="1">
    <citation type="submission" date="2023-07" db="EMBL/GenBank/DDBJ databases">
        <title>Comparative genomics of wheat-associated soil bacteria to identify genetic determinants of phenazine resistance.</title>
        <authorList>
            <person name="Mouncey N."/>
        </authorList>
    </citation>
    <scope>NUCLEOTIDE SEQUENCE [LARGE SCALE GENOMIC DNA]</scope>
    <source>
        <strain evidence="8 9">V3I3</strain>
    </source>
</reference>
<evidence type="ECO:0000256" key="7">
    <source>
        <dbReference type="SAM" id="Phobius"/>
    </source>
</evidence>
<comment type="subcellular location">
    <subcellularLocation>
        <location evidence="1">Cell membrane</location>
        <topology evidence="1">Multi-pass membrane protein</topology>
    </subcellularLocation>
</comment>
<keyword evidence="4 7" id="KW-1133">Transmembrane helix</keyword>
<feature type="transmembrane region" description="Helical" evidence="7">
    <location>
        <begin position="360"/>
        <end position="382"/>
    </location>
</feature>
<feature type="region of interest" description="Disordered" evidence="6">
    <location>
        <begin position="476"/>
        <end position="500"/>
    </location>
</feature>
<evidence type="ECO:0000256" key="3">
    <source>
        <dbReference type="ARBA" id="ARBA00022692"/>
    </source>
</evidence>
<feature type="transmembrane region" description="Helical" evidence="7">
    <location>
        <begin position="104"/>
        <end position="125"/>
    </location>
</feature>
<feature type="transmembrane region" description="Helical" evidence="7">
    <location>
        <begin position="137"/>
        <end position="156"/>
    </location>
</feature>
<dbReference type="PANTHER" id="PTHR42770">
    <property type="entry name" value="AMINO ACID TRANSPORTER-RELATED"/>
    <property type="match status" value="1"/>
</dbReference>
<feature type="transmembrane region" description="Helical" evidence="7">
    <location>
        <begin position="59"/>
        <end position="83"/>
    </location>
</feature>
<feature type="transmembrane region" description="Helical" evidence="7">
    <location>
        <begin position="336"/>
        <end position="354"/>
    </location>
</feature>
<evidence type="ECO:0000313" key="8">
    <source>
        <dbReference type="EMBL" id="MDQ0894802.1"/>
    </source>
</evidence>
<keyword evidence="2" id="KW-1003">Cell membrane</keyword>
<accession>A0ABU0RAM6</accession>
<dbReference type="InterPro" id="IPR050367">
    <property type="entry name" value="APC_superfamily"/>
</dbReference>
<evidence type="ECO:0000256" key="6">
    <source>
        <dbReference type="SAM" id="MobiDB-lite"/>
    </source>
</evidence>
<evidence type="ECO:0000313" key="9">
    <source>
        <dbReference type="Proteomes" id="UP001239083"/>
    </source>
</evidence>
<keyword evidence="5 7" id="KW-0472">Membrane</keyword>
<dbReference type="Gene3D" id="1.20.1740.10">
    <property type="entry name" value="Amino acid/polyamine transporter I"/>
    <property type="match status" value="1"/>
</dbReference>
<feature type="transmembrane region" description="Helical" evidence="7">
    <location>
        <begin position="163"/>
        <end position="187"/>
    </location>
</feature>
<dbReference type="Proteomes" id="UP001239083">
    <property type="component" value="Unassembled WGS sequence"/>
</dbReference>
<feature type="transmembrane region" description="Helical" evidence="7">
    <location>
        <begin position="32"/>
        <end position="53"/>
    </location>
</feature>
<keyword evidence="3 7" id="KW-0812">Transmembrane</keyword>
<feature type="compositionally biased region" description="Polar residues" evidence="6">
    <location>
        <begin position="1"/>
        <end position="13"/>
    </location>
</feature>
<feature type="transmembrane region" description="Helical" evidence="7">
    <location>
        <begin position="199"/>
        <end position="217"/>
    </location>
</feature>
<protein>
    <submittedName>
        <fullName evidence="8">Amino acid efflux transporter</fullName>
    </submittedName>
</protein>
<sequence length="500" mass="51114">MPQNERVTSNNTDAAEGRQHHGGSLGLVQGTALYIASVLGTGILVLPGLAAAAAGPASIVAVAAVLVLSIPLAGTFAALAARYPDAGGVASFVRRALGGTAARMTGYWFFFGVCVGAPVLAVLGGEYVVAVLGVDRSAVPIIGFAVFVPPFIANWFGVRVAGWVQFVLTGLLLTVVVGVVAITFPAVDASNFEPFLPNGWAGVGVAISLFVWAFAGWEVGTHIAGEFRNPRRTIPIATAIAVVVVGAGYLALQFVTVAVLGDRAGEGQVPLLDLVETTAPGVGPVIIAAVAAIVTFGVMNAYLPAFGKLGAALGRDGDLPRFFAKGAADGEVPRRALALTGVLIVIYFGLMLLNDLDLSGFILIHTSNMVAIYAAGMLAATLLLERWSFGWWLAVVATIMTAGLLVLAWANLVVPLVLAVAAVTVTIVRRVRSRRRGADAVVAPGSPAAPEPAPALAPVSATSLDASADLVGAHTAPARAPLAARRSTPTSAATKPEDTE</sequence>
<feature type="transmembrane region" description="Helical" evidence="7">
    <location>
        <begin position="389"/>
        <end position="406"/>
    </location>
</feature>
<evidence type="ECO:0000256" key="4">
    <source>
        <dbReference type="ARBA" id="ARBA00022989"/>
    </source>
</evidence>
<keyword evidence="9" id="KW-1185">Reference proteome</keyword>
<dbReference type="Pfam" id="PF13520">
    <property type="entry name" value="AA_permease_2"/>
    <property type="match status" value="1"/>
</dbReference>
<feature type="transmembrane region" description="Helical" evidence="7">
    <location>
        <begin position="238"/>
        <end position="261"/>
    </location>
</feature>
<dbReference type="PIRSF" id="PIRSF006060">
    <property type="entry name" value="AA_transporter"/>
    <property type="match status" value="1"/>
</dbReference>